<dbReference type="PANTHER" id="PTHR42824">
    <property type="entry name" value="GLUTAMINE AMIDOTRANSFERASE"/>
    <property type="match status" value="1"/>
</dbReference>
<evidence type="ECO:0000256" key="1">
    <source>
        <dbReference type="ARBA" id="ARBA00022962"/>
    </source>
</evidence>
<dbReference type="InterPro" id="IPR026869">
    <property type="entry name" value="EgtC-like"/>
</dbReference>
<sequence>MCELFGVNANKDVDVNFTWRGFVRKSELNPHGWGVGWYLMTINGNRAASIIKQPIPTYRSRIALMLPRLNIRSQIIMSHVRFATSGVSYLNTHPFVRRIWSVGQYDEWIFAHNGVLDGVEELPKRFKPLGTTDSEAAFCYIMENLEGIRTIKELFTKLYQLLNEVSNYGTLNILMSNGRYLFAYTHYPGKGMVLLKRHPPHRGSFKTP</sequence>
<dbReference type="AlphaFoldDB" id="Q9UYD8"/>
<dbReference type="RefSeq" id="WP_010868687.1">
    <property type="nucleotide sequence ID" value="NC_000868.1"/>
</dbReference>
<dbReference type="HOGENOM" id="CLU_059273_3_0_2"/>
<evidence type="ECO:0000313" key="3">
    <source>
        <dbReference type="EMBL" id="CAB50474.1"/>
    </source>
</evidence>
<dbReference type="CDD" id="cd01908">
    <property type="entry name" value="YafJ"/>
    <property type="match status" value="1"/>
</dbReference>
<feature type="domain" description="Glutamine amidotransferase type-2" evidence="2">
    <location>
        <begin position="2"/>
        <end position="208"/>
    </location>
</feature>
<accession>Q9UYD8</accession>
<evidence type="ECO:0000313" key="6">
    <source>
        <dbReference type="Proteomes" id="UP000009139"/>
    </source>
</evidence>
<evidence type="ECO:0000313" key="4">
    <source>
        <dbReference type="EMBL" id="CCE71025.1"/>
    </source>
</evidence>
<dbReference type="KEGG" id="pab:PAB1037"/>
<dbReference type="PANTHER" id="PTHR42824:SF1">
    <property type="entry name" value="GLUTAMINE AMIDOTRANSFERASE YAFJ-RELATED"/>
    <property type="match status" value="1"/>
</dbReference>
<keyword evidence="5" id="KW-1185">Reference proteome</keyword>
<gene>
    <name evidence="3" type="ordered locus">PAB1037</name>
</gene>
<dbReference type="PROSITE" id="PS51278">
    <property type="entry name" value="GATASE_TYPE_2"/>
    <property type="match status" value="1"/>
</dbReference>
<reference evidence="3" key="1">
    <citation type="submission" date="1999-07" db="EMBL/GenBank/DDBJ databases">
        <authorList>
            <person name="Genoscope"/>
        </authorList>
    </citation>
    <scope>NUCLEOTIDE SEQUENCE</scope>
    <source>
        <strain evidence="3">Orsay</strain>
    </source>
</reference>
<evidence type="ECO:0000259" key="2">
    <source>
        <dbReference type="PROSITE" id="PS51278"/>
    </source>
</evidence>
<dbReference type="PATRIC" id="fig|272844.11.peg.1672"/>
<organism evidence="3 5">
    <name type="scientific">Pyrococcus abyssi (strain GE5 / Orsay)</name>
    <dbReference type="NCBI Taxonomy" id="272844"/>
    <lineage>
        <taxon>Archaea</taxon>
        <taxon>Methanobacteriati</taxon>
        <taxon>Methanobacteriota</taxon>
        <taxon>Thermococci</taxon>
        <taxon>Thermococcales</taxon>
        <taxon>Thermococcaceae</taxon>
        <taxon>Pyrococcus</taxon>
    </lineage>
</organism>
<dbReference type="Pfam" id="PF13230">
    <property type="entry name" value="GATase_4"/>
    <property type="match status" value="1"/>
</dbReference>
<reference evidence="4 6" key="5">
    <citation type="journal article" date="2012" name="Curr. Microbiol.">
        <title>Re-annotation of two hyperthermophilic archaea Pyrococcus abyssi GE5 and Pyrococcus furiosus DSM 3638.</title>
        <authorList>
            <person name="Gao J."/>
            <person name="Wang J."/>
        </authorList>
    </citation>
    <scope>GENOME REANNOTATION</scope>
    <source>
        <strain evidence="4">GE5</strain>
        <strain evidence="6">GE5 / Orsay</strain>
    </source>
</reference>
<reference evidence="3" key="3">
    <citation type="journal article" date="2001" name="Genome Res.">
        <title>Genome evolution at the genus level: comparison of three complete genomes of hyperthermophilic archaea.</title>
        <authorList>
            <person name="Lecompte O."/>
            <person name="Ripp R."/>
            <person name="Puzos-Barbe V."/>
            <person name="Duprat S."/>
            <person name="Heilig R."/>
            <person name="Dietrich J."/>
            <person name="Thierry J.C."/>
            <person name="Poch O."/>
        </authorList>
    </citation>
    <scope>NUCLEOTIDE SEQUENCE</scope>
    <source>
        <strain evidence="3">Orsay</strain>
    </source>
</reference>
<dbReference type="Proteomes" id="UP000009139">
    <property type="component" value="Chromosome"/>
</dbReference>
<dbReference type="eggNOG" id="arCOG07614">
    <property type="taxonomic scope" value="Archaea"/>
</dbReference>
<dbReference type="InterPro" id="IPR029055">
    <property type="entry name" value="Ntn_hydrolases_N"/>
</dbReference>
<dbReference type="Proteomes" id="UP000000810">
    <property type="component" value="Chromosome"/>
</dbReference>
<evidence type="ECO:0000313" key="5">
    <source>
        <dbReference type="Proteomes" id="UP000000810"/>
    </source>
</evidence>
<dbReference type="EMBL" id="AJ248288">
    <property type="protein sequence ID" value="CAB50474.1"/>
    <property type="molecule type" value="Genomic_DNA"/>
</dbReference>
<dbReference type="InterPro" id="IPR017932">
    <property type="entry name" value="GATase_2_dom"/>
</dbReference>
<protein>
    <submittedName>
        <fullName evidence="4">Glucosamine synthetase</fullName>
    </submittedName>
    <submittedName>
        <fullName evidence="3">Predicted glutamine amidotransferase</fullName>
    </submittedName>
</protein>
<reference evidence="3 5" key="4">
    <citation type="journal article" date="2003" name="Mol. Microbiol.">
        <title>An integrated analysis of the genome of the hyperthermophilic archaeon Pyrococcus abyssi.</title>
        <authorList>
            <person name="Cohen G."/>
            <person name="Barbe V."/>
            <person name="Flament D."/>
            <person name="Galperin M."/>
            <person name="Heilig R."/>
            <person name="Ripp R."/>
            <person name="Lecompte O."/>
            <person name="Prieur D."/>
            <person name="Poch O."/>
            <person name="Quellerou J."/>
            <person name="Thierry J.C."/>
            <person name="Van der Oost J."/>
            <person name="Weissenbach J."/>
            <person name="Zivanovic Y."/>
            <person name="Forterre P."/>
        </authorList>
    </citation>
    <scope>NUCLEOTIDE SEQUENCE [LARGE SCALE GENOMIC DNA]</scope>
    <source>
        <strain evidence="5">GE5 / Orsay</strain>
        <strain evidence="3">Orsay</strain>
    </source>
</reference>
<keyword evidence="1 3" id="KW-0315">Glutamine amidotransferase</keyword>
<dbReference type="EMBL" id="HE613800">
    <property type="protein sequence ID" value="CCE71025.1"/>
    <property type="molecule type" value="Genomic_DNA"/>
</dbReference>
<name>Q9UYD8_PYRAB</name>
<reference evidence="3" key="2">
    <citation type="journal article" date="2000" name="J. Mol. Biol.">
        <title>Archaeal homologs of eukaryotic methylation guide small nucleolar RNAs: lessons from the Pyrococcus genomes.</title>
        <authorList>
            <person name="Gaspin C."/>
            <person name="Cavaille J."/>
            <person name="Erauso G."/>
        </authorList>
    </citation>
    <scope>NUCLEOTIDE SEQUENCE</scope>
    <source>
        <strain evidence="3">Orsay</strain>
    </source>
</reference>
<dbReference type="PIR" id="D75004">
    <property type="entry name" value="D75004"/>
</dbReference>
<dbReference type="STRING" id="272844.PAB1037"/>
<dbReference type="eggNOG" id="arCOG03639">
    <property type="taxonomic scope" value="Archaea"/>
</dbReference>
<dbReference type="SUPFAM" id="SSF56235">
    <property type="entry name" value="N-terminal nucleophile aminohydrolases (Ntn hydrolases)"/>
    <property type="match status" value="1"/>
</dbReference>
<dbReference type="Gene3D" id="3.60.20.10">
    <property type="entry name" value="Glutamine Phosphoribosylpyrophosphate, subunit 1, domain 1"/>
    <property type="match status" value="1"/>
</dbReference>
<proteinExistence type="predicted"/>